<keyword evidence="1" id="KW-0378">Hydrolase</keyword>
<dbReference type="PANTHER" id="PTHR48081:SF13">
    <property type="entry name" value="ALPHA_BETA HYDROLASE"/>
    <property type="match status" value="1"/>
</dbReference>
<protein>
    <recommendedName>
        <fullName evidence="3">BD-FAE-like domain-containing protein</fullName>
    </recommendedName>
</protein>
<dbReference type="SUPFAM" id="SSF53474">
    <property type="entry name" value="alpha/beta-Hydrolases"/>
    <property type="match status" value="1"/>
</dbReference>
<dbReference type="InterPro" id="IPR050300">
    <property type="entry name" value="GDXG_lipolytic_enzyme"/>
</dbReference>
<proteinExistence type="predicted"/>
<organism evidence="4 5">
    <name type="scientific">Kribbella alba</name>
    <dbReference type="NCBI Taxonomy" id="190197"/>
    <lineage>
        <taxon>Bacteria</taxon>
        <taxon>Bacillati</taxon>
        <taxon>Actinomycetota</taxon>
        <taxon>Actinomycetes</taxon>
        <taxon>Propionibacteriales</taxon>
        <taxon>Kribbellaceae</taxon>
        <taxon>Kribbella</taxon>
    </lineage>
</organism>
<feature type="region of interest" description="Disordered" evidence="2">
    <location>
        <begin position="108"/>
        <end position="130"/>
    </location>
</feature>
<dbReference type="InterPro" id="IPR049492">
    <property type="entry name" value="BD-FAE-like_dom"/>
</dbReference>
<dbReference type="PANTHER" id="PTHR48081">
    <property type="entry name" value="AB HYDROLASE SUPERFAMILY PROTEIN C4A8.06C"/>
    <property type="match status" value="1"/>
</dbReference>
<reference evidence="4 5" key="1">
    <citation type="journal article" date="2019" name="Int. J. Syst. Evol. Microbiol.">
        <title>The Global Catalogue of Microorganisms (GCM) 10K type strain sequencing project: providing services to taxonomists for standard genome sequencing and annotation.</title>
        <authorList>
            <consortium name="The Broad Institute Genomics Platform"/>
            <consortium name="The Broad Institute Genome Sequencing Center for Infectious Disease"/>
            <person name="Wu L."/>
            <person name="Ma J."/>
        </authorList>
    </citation>
    <scope>NUCLEOTIDE SEQUENCE [LARGE SCALE GENOMIC DNA]</scope>
    <source>
        <strain evidence="4 5">JCM 14306</strain>
    </source>
</reference>
<evidence type="ECO:0000256" key="2">
    <source>
        <dbReference type="SAM" id="MobiDB-lite"/>
    </source>
</evidence>
<evidence type="ECO:0000256" key="1">
    <source>
        <dbReference type="ARBA" id="ARBA00022801"/>
    </source>
</evidence>
<keyword evidence="5" id="KW-1185">Reference proteome</keyword>
<sequence length="393" mass="42114">MLGFAAVAMFLSIGGSSYDFHDGLGLSAIRHGLVFASNAAQWWHSERHGRVLARCPGGRCLADLGASVATTRRKDTDVNFTMRVITALAALRGQPIRLSSIAAPDNDPDSVVIEPDPRAQISPSRGSRSHKRIAYADHSRKLRMDVLTPQGRGPHPLVLYLPGGGFVSARRGMAAKPRRYVADAGFVVASIDYRTTSVGATYRDGLIDVAAALQFLREHAAEYGIDPGRVAVWGESAGGYMAAMAATEPDNRINAVVDLFGASNLAEVAAGFDPATVAAYTGPTSAVPAYILGPGRSPADHPEEIRRADPASRVTARTPPFLILHGDDDRIIAPTQTARLHQALRAAGVDSTRYVLEGGGHGELSDNPEMWNSTELMDRVVDFLRTRLTQTVR</sequence>
<evidence type="ECO:0000259" key="3">
    <source>
        <dbReference type="Pfam" id="PF20434"/>
    </source>
</evidence>
<dbReference type="Gene3D" id="3.40.50.1820">
    <property type="entry name" value="alpha/beta hydrolase"/>
    <property type="match status" value="1"/>
</dbReference>
<evidence type="ECO:0000313" key="5">
    <source>
        <dbReference type="Proteomes" id="UP001501319"/>
    </source>
</evidence>
<dbReference type="EMBL" id="BAAANE010000007">
    <property type="protein sequence ID" value="GAA1646203.1"/>
    <property type="molecule type" value="Genomic_DNA"/>
</dbReference>
<feature type="domain" description="BD-FAE-like" evidence="3">
    <location>
        <begin position="144"/>
        <end position="344"/>
    </location>
</feature>
<name>A0ABN2FGQ4_9ACTN</name>
<accession>A0ABN2FGQ4</accession>
<evidence type="ECO:0000313" key="4">
    <source>
        <dbReference type="EMBL" id="GAA1646203.1"/>
    </source>
</evidence>
<gene>
    <name evidence="4" type="ORF">GCM10009744_41490</name>
</gene>
<comment type="caution">
    <text evidence="4">The sequence shown here is derived from an EMBL/GenBank/DDBJ whole genome shotgun (WGS) entry which is preliminary data.</text>
</comment>
<dbReference type="Pfam" id="PF20434">
    <property type="entry name" value="BD-FAE"/>
    <property type="match status" value="1"/>
</dbReference>
<dbReference type="Proteomes" id="UP001501319">
    <property type="component" value="Unassembled WGS sequence"/>
</dbReference>
<dbReference type="InterPro" id="IPR029058">
    <property type="entry name" value="AB_hydrolase_fold"/>
</dbReference>